<feature type="transmembrane region" description="Helical" evidence="6">
    <location>
        <begin position="271"/>
        <end position="296"/>
    </location>
</feature>
<evidence type="ECO:0000313" key="9">
    <source>
        <dbReference type="Proteomes" id="UP000218767"/>
    </source>
</evidence>
<keyword evidence="2" id="KW-1003">Cell membrane</keyword>
<accession>A0A2A4XIF2</accession>
<organism evidence="8 9">
    <name type="scientific">SAR86 cluster bacterium</name>
    <dbReference type="NCBI Taxonomy" id="2030880"/>
    <lineage>
        <taxon>Bacteria</taxon>
        <taxon>Pseudomonadati</taxon>
        <taxon>Pseudomonadota</taxon>
        <taxon>Gammaproteobacteria</taxon>
        <taxon>SAR86 cluster</taxon>
    </lineage>
</organism>
<feature type="transmembrane region" description="Helical" evidence="6">
    <location>
        <begin position="12"/>
        <end position="32"/>
    </location>
</feature>
<dbReference type="Proteomes" id="UP000218767">
    <property type="component" value="Unassembled WGS sequence"/>
</dbReference>
<evidence type="ECO:0000259" key="7">
    <source>
        <dbReference type="Pfam" id="PF00892"/>
    </source>
</evidence>
<feature type="transmembrane region" description="Helical" evidence="6">
    <location>
        <begin position="148"/>
        <end position="170"/>
    </location>
</feature>
<keyword evidence="3 6" id="KW-0812">Transmembrane</keyword>
<keyword evidence="4 6" id="KW-1133">Transmembrane helix</keyword>
<feature type="transmembrane region" description="Helical" evidence="6">
    <location>
        <begin position="215"/>
        <end position="238"/>
    </location>
</feature>
<feature type="transmembrane region" description="Helical" evidence="6">
    <location>
        <begin position="72"/>
        <end position="92"/>
    </location>
</feature>
<evidence type="ECO:0000256" key="5">
    <source>
        <dbReference type="ARBA" id="ARBA00023136"/>
    </source>
</evidence>
<dbReference type="EMBL" id="NVUL01000001">
    <property type="protein sequence ID" value="PCI82438.1"/>
    <property type="molecule type" value="Genomic_DNA"/>
</dbReference>
<feature type="domain" description="EamA" evidence="7">
    <location>
        <begin position="155"/>
        <end position="287"/>
    </location>
</feature>
<evidence type="ECO:0000313" key="8">
    <source>
        <dbReference type="EMBL" id="PCI82438.1"/>
    </source>
</evidence>
<dbReference type="Pfam" id="PF00892">
    <property type="entry name" value="EamA"/>
    <property type="match status" value="2"/>
</dbReference>
<comment type="caution">
    <text evidence="8">The sequence shown here is derived from an EMBL/GenBank/DDBJ whole genome shotgun (WGS) entry which is preliminary data.</text>
</comment>
<dbReference type="PANTHER" id="PTHR32322:SF18">
    <property type="entry name" value="S-ADENOSYLMETHIONINE_S-ADENOSYLHOMOCYSTEINE TRANSPORTER"/>
    <property type="match status" value="1"/>
</dbReference>
<reference evidence="9" key="1">
    <citation type="submission" date="2017-08" db="EMBL/GenBank/DDBJ databases">
        <title>A dynamic microbial community with high functional redundancy inhabits the cold, oxic subseafloor aquifer.</title>
        <authorList>
            <person name="Tully B.J."/>
            <person name="Wheat C.G."/>
            <person name="Glazer B.T."/>
            <person name="Huber J.A."/>
        </authorList>
    </citation>
    <scope>NUCLEOTIDE SEQUENCE [LARGE SCALE GENOMIC DNA]</scope>
</reference>
<dbReference type="InterPro" id="IPR000620">
    <property type="entry name" value="EamA_dom"/>
</dbReference>
<protein>
    <submittedName>
        <fullName evidence="8">EamA family transporter</fullName>
    </submittedName>
</protein>
<dbReference type="GO" id="GO:0005886">
    <property type="term" value="C:plasma membrane"/>
    <property type="evidence" value="ECO:0007669"/>
    <property type="project" value="UniProtKB-SubCell"/>
</dbReference>
<dbReference type="InterPro" id="IPR050638">
    <property type="entry name" value="AA-Vitamin_Transporters"/>
</dbReference>
<keyword evidence="5 6" id="KW-0472">Membrane</keyword>
<feature type="transmembrane region" description="Helical" evidence="6">
    <location>
        <begin position="124"/>
        <end position="142"/>
    </location>
</feature>
<feature type="transmembrane region" description="Helical" evidence="6">
    <location>
        <begin position="245"/>
        <end position="265"/>
    </location>
</feature>
<sequence>MQAREPALEDYLVLILLSAIWGASFLFLRISSPVFGPFFLIEMRVTSALLVLLPVCIALGKQHEIVSNWRPILLLSFCNMTVPFCLLAYATLSIGAGFASIINATVPFFTAIIAFTLWQQRLSLIAIVGMFVGFLGVVLLMLDYSGPLASSTSLLAIAAGILASVFYGLAINLMARYLPAVSGVAVTTGSLIFSSLTLLPLALWQMPEIMPTGSIWLSVLSLGIICTGFAFVLFYRLISRVGSNLAVTNTFLIPLFSLFWANLFLAEEVTFFMLFACTLVLTGVGLTTGSLTKLIIFCKTKLAR</sequence>
<evidence type="ECO:0000256" key="6">
    <source>
        <dbReference type="SAM" id="Phobius"/>
    </source>
</evidence>
<dbReference type="SUPFAM" id="SSF103481">
    <property type="entry name" value="Multidrug resistance efflux transporter EmrE"/>
    <property type="match status" value="2"/>
</dbReference>
<proteinExistence type="predicted"/>
<feature type="domain" description="EamA" evidence="7">
    <location>
        <begin position="12"/>
        <end position="141"/>
    </location>
</feature>
<evidence type="ECO:0000256" key="2">
    <source>
        <dbReference type="ARBA" id="ARBA00022475"/>
    </source>
</evidence>
<dbReference type="PANTHER" id="PTHR32322">
    <property type="entry name" value="INNER MEMBRANE TRANSPORTER"/>
    <property type="match status" value="1"/>
</dbReference>
<evidence type="ECO:0000256" key="4">
    <source>
        <dbReference type="ARBA" id="ARBA00022989"/>
    </source>
</evidence>
<dbReference type="InterPro" id="IPR037185">
    <property type="entry name" value="EmrE-like"/>
</dbReference>
<feature type="transmembrane region" description="Helical" evidence="6">
    <location>
        <begin position="177"/>
        <end position="203"/>
    </location>
</feature>
<feature type="transmembrane region" description="Helical" evidence="6">
    <location>
        <begin position="38"/>
        <end position="60"/>
    </location>
</feature>
<comment type="subcellular location">
    <subcellularLocation>
        <location evidence="1">Cell membrane</location>
        <topology evidence="1">Multi-pass membrane protein</topology>
    </subcellularLocation>
</comment>
<evidence type="ECO:0000256" key="1">
    <source>
        <dbReference type="ARBA" id="ARBA00004651"/>
    </source>
</evidence>
<gene>
    <name evidence="8" type="ORF">COB20_00195</name>
</gene>
<name>A0A2A4XIF2_9GAMM</name>
<feature type="transmembrane region" description="Helical" evidence="6">
    <location>
        <begin position="98"/>
        <end position="117"/>
    </location>
</feature>
<dbReference type="AlphaFoldDB" id="A0A2A4XIF2"/>
<evidence type="ECO:0000256" key="3">
    <source>
        <dbReference type="ARBA" id="ARBA00022692"/>
    </source>
</evidence>